<comment type="subcellular location">
    <subcellularLocation>
        <location evidence="1">Cell membrane</location>
        <topology evidence="1">Multi-pass membrane protein</topology>
    </subcellularLocation>
</comment>
<proteinExistence type="predicted"/>
<dbReference type="Pfam" id="PF06271">
    <property type="entry name" value="RDD"/>
    <property type="match status" value="1"/>
</dbReference>
<evidence type="ECO:0000256" key="2">
    <source>
        <dbReference type="ARBA" id="ARBA00022475"/>
    </source>
</evidence>
<feature type="transmembrane region" description="Helical" evidence="6">
    <location>
        <begin position="37"/>
        <end position="60"/>
    </location>
</feature>
<name>A0ABR6ZV72_9BURK</name>
<dbReference type="EMBL" id="JACOGF010000011">
    <property type="protein sequence ID" value="MBC3919768.1"/>
    <property type="molecule type" value="Genomic_DNA"/>
</dbReference>
<accession>A0ABR6ZV72</accession>
<dbReference type="InterPro" id="IPR051791">
    <property type="entry name" value="Pra-immunoreactive"/>
</dbReference>
<dbReference type="PANTHER" id="PTHR36115">
    <property type="entry name" value="PROLINE-RICH ANTIGEN HOMOLOG-RELATED"/>
    <property type="match status" value="1"/>
</dbReference>
<feature type="transmembrane region" description="Helical" evidence="6">
    <location>
        <begin position="81"/>
        <end position="100"/>
    </location>
</feature>
<sequence>MVYEGMLLFGIVFVSDWIFDVLTQSRHALVLRHARQGWLFLVIGAYFVFCWCRSGQTLAMQTWRIKAVDLDGGKLPVVKAIVRYCLSWMWFLPAMALNYQLGLKEWPMVLVIAAGVVGWAMTARLDKHGQFLHDKLAKTRLIHIPSENELKASSDA</sequence>
<evidence type="ECO:0000256" key="1">
    <source>
        <dbReference type="ARBA" id="ARBA00004651"/>
    </source>
</evidence>
<gene>
    <name evidence="8" type="ORF">H8L32_20020</name>
</gene>
<keyword evidence="2" id="KW-1003">Cell membrane</keyword>
<keyword evidence="9" id="KW-1185">Reference proteome</keyword>
<organism evidence="8 9">
    <name type="scientific">Undibacterium hunanense</name>
    <dbReference type="NCBI Taxonomy" id="2762292"/>
    <lineage>
        <taxon>Bacteria</taxon>
        <taxon>Pseudomonadati</taxon>
        <taxon>Pseudomonadota</taxon>
        <taxon>Betaproteobacteria</taxon>
        <taxon>Burkholderiales</taxon>
        <taxon>Oxalobacteraceae</taxon>
        <taxon>Undibacterium</taxon>
    </lineage>
</organism>
<dbReference type="Proteomes" id="UP000650424">
    <property type="component" value="Unassembled WGS sequence"/>
</dbReference>
<keyword evidence="5 6" id="KW-0472">Membrane</keyword>
<feature type="domain" description="RDD" evidence="7">
    <location>
        <begin position="8"/>
        <end position="138"/>
    </location>
</feature>
<evidence type="ECO:0000256" key="5">
    <source>
        <dbReference type="ARBA" id="ARBA00023136"/>
    </source>
</evidence>
<protein>
    <submittedName>
        <fullName evidence="8">RDD family protein</fullName>
    </submittedName>
</protein>
<evidence type="ECO:0000256" key="3">
    <source>
        <dbReference type="ARBA" id="ARBA00022692"/>
    </source>
</evidence>
<feature type="transmembrane region" description="Helical" evidence="6">
    <location>
        <begin position="106"/>
        <end position="125"/>
    </location>
</feature>
<reference evidence="8 9" key="1">
    <citation type="submission" date="2020-08" db="EMBL/GenBank/DDBJ databases">
        <title>Novel species isolated from subtropical streams in China.</title>
        <authorList>
            <person name="Lu H."/>
        </authorList>
    </citation>
    <scope>NUCLEOTIDE SEQUENCE [LARGE SCALE GENOMIC DNA]</scope>
    <source>
        <strain evidence="8 9">CY18W</strain>
    </source>
</reference>
<dbReference type="PANTHER" id="PTHR36115:SF10">
    <property type="entry name" value="RDD DOMAIN-CONTAINING PROTEIN"/>
    <property type="match status" value="1"/>
</dbReference>
<evidence type="ECO:0000256" key="4">
    <source>
        <dbReference type="ARBA" id="ARBA00022989"/>
    </source>
</evidence>
<keyword evidence="4 6" id="KW-1133">Transmembrane helix</keyword>
<keyword evidence="3 6" id="KW-0812">Transmembrane</keyword>
<evidence type="ECO:0000313" key="8">
    <source>
        <dbReference type="EMBL" id="MBC3919768.1"/>
    </source>
</evidence>
<dbReference type="InterPro" id="IPR010432">
    <property type="entry name" value="RDD"/>
</dbReference>
<comment type="caution">
    <text evidence="8">The sequence shown here is derived from an EMBL/GenBank/DDBJ whole genome shotgun (WGS) entry which is preliminary data.</text>
</comment>
<evidence type="ECO:0000259" key="7">
    <source>
        <dbReference type="Pfam" id="PF06271"/>
    </source>
</evidence>
<evidence type="ECO:0000256" key="6">
    <source>
        <dbReference type="SAM" id="Phobius"/>
    </source>
</evidence>
<evidence type="ECO:0000313" key="9">
    <source>
        <dbReference type="Proteomes" id="UP000650424"/>
    </source>
</evidence>